<gene>
    <name evidence="2" type="ORF">CEXT_183151</name>
</gene>
<protein>
    <submittedName>
        <fullName evidence="2">Uncharacterized protein</fullName>
    </submittedName>
</protein>
<dbReference type="AlphaFoldDB" id="A0AAV4TN06"/>
<sequence length="155" mass="16614">MPRFWLTLNIGDGQSPLQCLFENYSVIAYSNRKFLMTHMIGTTPGSVDIECISSSSYLDKPIYKGSIHAPSLEKQRRPSSSGFQRPGKKSNKTKSSGNGKGKGKVRGGERQRGEEEGAQGAGGGQRPPVCPKARACSRTRTPATSSTSATTGRCS</sequence>
<name>A0AAV4TN06_CAEEX</name>
<keyword evidence="3" id="KW-1185">Reference proteome</keyword>
<feature type="compositionally biased region" description="Basic and acidic residues" evidence="1">
    <location>
        <begin position="106"/>
        <end position="115"/>
    </location>
</feature>
<evidence type="ECO:0000313" key="3">
    <source>
        <dbReference type="Proteomes" id="UP001054945"/>
    </source>
</evidence>
<evidence type="ECO:0000256" key="1">
    <source>
        <dbReference type="SAM" id="MobiDB-lite"/>
    </source>
</evidence>
<dbReference type="Proteomes" id="UP001054945">
    <property type="component" value="Unassembled WGS sequence"/>
</dbReference>
<dbReference type="EMBL" id="BPLR01011523">
    <property type="protein sequence ID" value="GIY47099.1"/>
    <property type="molecule type" value="Genomic_DNA"/>
</dbReference>
<organism evidence="2 3">
    <name type="scientific">Caerostris extrusa</name>
    <name type="common">Bark spider</name>
    <name type="synonym">Caerostris bankana</name>
    <dbReference type="NCBI Taxonomy" id="172846"/>
    <lineage>
        <taxon>Eukaryota</taxon>
        <taxon>Metazoa</taxon>
        <taxon>Ecdysozoa</taxon>
        <taxon>Arthropoda</taxon>
        <taxon>Chelicerata</taxon>
        <taxon>Arachnida</taxon>
        <taxon>Araneae</taxon>
        <taxon>Araneomorphae</taxon>
        <taxon>Entelegynae</taxon>
        <taxon>Araneoidea</taxon>
        <taxon>Araneidae</taxon>
        <taxon>Caerostris</taxon>
    </lineage>
</organism>
<evidence type="ECO:0000313" key="2">
    <source>
        <dbReference type="EMBL" id="GIY47099.1"/>
    </source>
</evidence>
<feature type="compositionally biased region" description="Low complexity" evidence="1">
    <location>
        <begin position="133"/>
        <end position="155"/>
    </location>
</feature>
<proteinExistence type="predicted"/>
<accession>A0AAV4TN06</accession>
<comment type="caution">
    <text evidence="2">The sequence shown here is derived from an EMBL/GenBank/DDBJ whole genome shotgun (WGS) entry which is preliminary data.</text>
</comment>
<reference evidence="2 3" key="1">
    <citation type="submission" date="2021-06" db="EMBL/GenBank/DDBJ databases">
        <title>Caerostris extrusa draft genome.</title>
        <authorList>
            <person name="Kono N."/>
            <person name="Arakawa K."/>
        </authorList>
    </citation>
    <scope>NUCLEOTIDE SEQUENCE [LARGE SCALE GENOMIC DNA]</scope>
</reference>
<feature type="region of interest" description="Disordered" evidence="1">
    <location>
        <begin position="67"/>
        <end position="155"/>
    </location>
</feature>